<keyword evidence="1" id="KW-1133">Transmembrane helix</keyword>
<proteinExistence type="predicted"/>
<name>E3LDY5_CAERE</name>
<evidence type="ECO:0000256" key="1">
    <source>
        <dbReference type="SAM" id="Phobius"/>
    </source>
</evidence>
<dbReference type="InParanoid" id="E3LDY5"/>
<dbReference type="Proteomes" id="UP000008281">
    <property type="component" value="Unassembled WGS sequence"/>
</dbReference>
<keyword evidence="3" id="KW-1185">Reference proteome</keyword>
<organism evidence="3">
    <name type="scientific">Caenorhabditis remanei</name>
    <name type="common">Caenorhabditis vulgaris</name>
    <dbReference type="NCBI Taxonomy" id="31234"/>
    <lineage>
        <taxon>Eukaryota</taxon>
        <taxon>Metazoa</taxon>
        <taxon>Ecdysozoa</taxon>
        <taxon>Nematoda</taxon>
        <taxon>Chromadorea</taxon>
        <taxon>Rhabditida</taxon>
        <taxon>Rhabditina</taxon>
        <taxon>Rhabditomorpha</taxon>
        <taxon>Rhabditoidea</taxon>
        <taxon>Rhabditidae</taxon>
        <taxon>Peloderinae</taxon>
        <taxon>Caenorhabditis</taxon>
    </lineage>
</organism>
<evidence type="ECO:0000313" key="3">
    <source>
        <dbReference type="Proteomes" id="UP000008281"/>
    </source>
</evidence>
<keyword evidence="1" id="KW-0472">Membrane</keyword>
<dbReference type="AlphaFoldDB" id="E3LDY5"/>
<protein>
    <submittedName>
        <fullName evidence="2">Uncharacterized protein</fullName>
    </submittedName>
</protein>
<gene>
    <name evidence="2" type="ORF">CRE_00715</name>
</gene>
<keyword evidence="1" id="KW-0812">Transmembrane</keyword>
<reference evidence="2" key="1">
    <citation type="submission" date="2007-07" db="EMBL/GenBank/DDBJ databases">
        <title>PCAP assembly of the Caenorhabditis remanei genome.</title>
        <authorList>
            <consortium name="The Caenorhabditis remanei Sequencing Consortium"/>
            <person name="Wilson R.K."/>
        </authorList>
    </citation>
    <scope>NUCLEOTIDE SEQUENCE [LARGE SCALE GENOMIC DNA]</scope>
    <source>
        <strain evidence="2">PB4641</strain>
    </source>
</reference>
<sequence>MTGWQKTKTVQRKLRNSAQLPFFAFSLIAVFFVRN</sequence>
<dbReference type="EMBL" id="DS268407">
    <property type="protein sequence ID" value="EFO82443.1"/>
    <property type="molecule type" value="Genomic_DNA"/>
</dbReference>
<dbReference type="HOGENOM" id="CLU_3368968_0_0_1"/>
<feature type="transmembrane region" description="Helical" evidence="1">
    <location>
        <begin position="16"/>
        <end position="33"/>
    </location>
</feature>
<accession>E3LDY5</accession>
<evidence type="ECO:0000313" key="2">
    <source>
        <dbReference type="EMBL" id="EFO82443.1"/>
    </source>
</evidence>